<dbReference type="EMBL" id="VFPS01000002">
    <property type="protein sequence ID" value="TQM98950.1"/>
    <property type="molecule type" value="Genomic_DNA"/>
</dbReference>
<organism evidence="3 4">
    <name type="scientific">Microbacterium lacticum</name>
    <dbReference type="NCBI Taxonomy" id="33885"/>
    <lineage>
        <taxon>Bacteria</taxon>
        <taxon>Bacillati</taxon>
        <taxon>Actinomycetota</taxon>
        <taxon>Actinomycetes</taxon>
        <taxon>Micrococcales</taxon>
        <taxon>Microbacteriaceae</taxon>
        <taxon>Microbacterium</taxon>
    </lineage>
</organism>
<dbReference type="CDD" id="cd11614">
    <property type="entry name" value="SAF_CpaB_FlgA_like"/>
    <property type="match status" value="1"/>
</dbReference>
<evidence type="ECO:0000313" key="4">
    <source>
        <dbReference type="Proteomes" id="UP000319804"/>
    </source>
</evidence>
<keyword evidence="1" id="KW-0812">Transmembrane</keyword>
<dbReference type="InterPro" id="IPR013974">
    <property type="entry name" value="SAF"/>
</dbReference>
<feature type="domain" description="SAF" evidence="2">
    <location>
        <begin position="48"/>
        <end position="110"/>
    </location>
</feature>
<feature type="transmembrane region" description="Helical" evidence="1">
    <location>
        <begin position="21"/>
        <end position="41"/>
    </location>
</feature>
<evidence type="ECO:0000259" key="2">
    <source>
        <dbReference type="SMART" id="SM00858"/>
    </source>
</evidence>
<evidence type="ECO:0000256" key="1">
    <source>
        <dbReference type="SAM" id="Phobius"/>
    </source>
</evidence>
<dbReference type="SMART" id="SM00858">
    <property type="entry name" value="SAF"/>
    <property type="match status" value="1"/>
</dbReference>
<dbReference type="Gene3D" id="3.90.1210.10">
    <property type="entry name" value="Antifreeze-like/N-acetylneuraminic acid synthase C-terminal domain"/>
    <property type="match status" value="1"/>
</dbReference>
<sequence length="212" mass="21402">MEPMSDHTAARPRPRAFWADIRFLLGIALIIASVAGVWLVVSAARQTAPVFAAARTIVAGEAVGADDLTVVDVALGQVEGAYASPASLTPGSVATRTIPEGQLVAKDAIGDAAGLRTTTVVVHSATELPAAVGPGSTVEVWAAPQLERGQYDKPRILVASATVVSVTADDTMIGSAGSAVELVIERAEVADTLAAISGGASLSIVPTSAVQP</sequence>
<dbReference type="Proteomes" id="UP000319804">
    <property type="component" value="Unassembled WGS sequence"/>
</dbReference>
<dbReference type="AlphaFoldDB" id="A0A543KV42"/>
<keyword evidence="1" id="KW-1133">Transmembrane helix</keyword>
<reference evidence="3 4" key="1">
    <citation type="submission" date="2019-06" db="EMBL/GenBank/DDBJ databases">
        <title>Sequencing the genomes of 1000 actinobacteria strains.</title>
        <authorList>
            <person name="Klenk H.-P."/>
        </authorList>
    </citation>
    <scope>NUCLEOTIDE SEQUENCE [LARGE SCALE GENOMIC DNA]</scope>
    <source>
        <strain evidence="3 4">DSM 20427</strain>
    </source>
</reference>
<accession>A0A543KV42</accession>
<keyword evidence="1" id="KW-0472">Membrane</keyword>
<protein>
    <submittedName>
        <fullName evidence="3">SAF domain-containing protein</fullName>
    </submittedName>
</protein>
<evidence type="ECO:0000313" key="3">
    <source>
        <dbReference type="EMBL" id="TQM98950.1"/>
    </source>
</evidence>
<dbReference type="Pfam" id="PF08666">
    <property type="entry name" value="SAF"/>
    <property type="match status" value="1"/>
</dbReference>
<proteinExistence type="predicted"/>
<comment type="caution">
    <text evidence="3">The sequence shown here is derived from an EMBL/GenBank/DDBJ whole genome shotgun (WGS) entry which is preliminary data.</text>
</comment>
<name>A0A543KV42_9MICO</name>
<gene>
    <name evidence="3" type="ORF">FHX68_1671</name>
</gene>
<keyword evidence="4" id="KW-1185">Reference proteome</keyword>